<accession>A0A7V3ZIN6</accession>
<feature type="binding site" evidence="19">
    <location>
        <position position="465"/>
    </location>
    <ligand>
        <name>phosphoenolpyruvate</name>
        <dbReference type="ChEBI" id="CHEBI:58702"/>
    </ligand>
</feature>
<keyword evidence="8 17" id="KW-0813">Transport</keyword>
<dbReference type="GO" id="GO:0009401">
    <property type="term" value="P:phosphoenolpyruvate-dependent sugar phosphotransferase system"/>
    <property type="evidence" value="ECO:0007669"/>
    <property type="project" value="UniProtKB-KW"/>
</dbReference>
<evidence type="ECO:0000256" key="20">
    <source>
        <dbReference type="PIRSR" id="PIRSR000732-3"/>
    </source>
</evidence>
<proteinExistence type="inferred from homology"/>
<dbReference type="PRINTS" id="PR01736">
    <property type="entry name" value="PHPHTRNFRASE"/>
</dbReference>
<organism evidence="25">
    <name type="scientific">Dictyoglomus thermophilum</name>
    <dbReference type="NCBI Taxonomy" id="14"/>
    <lineage>
        <taxon>Bacteria</taxon>
        <taxon>Pseudomonadati</taxon>
        <taxon>Dictyoglomota</taxon>
        <taxon>Dictyoglomia</taxon>
        <taxon>Dictyoglomales</taxon>
        <taxon>Dictyoglomaceae</taxon>
        <taxon>Dictyoglomus</taxon>
    </lineage>
</organism>
<comment type="subcellular location">
    <subcellularLocation>
        <location evidence="4 17">Cytoplasm</location>
    </subcellularLocation>
</comment>
<dbReference type="EC" id="2.7.3.9" evidence="6 17"/>
<sequence>MGIVLKGIGIGNKISIGKVFLYNKEKIEFSQEKDELPFEIKIRQLEESIEDVRRELEELYKSIKETFPREAEIFLFHKGILEDEYVIEKIKSYLAEGYSLVYSIERAFNEIKSEFEGMEQELFRERAKDIEDVEERLLKKILNINTSSLSSLPYPCIVVAKDLTPSDTANLDFINLLGFVTEEGSITSHTAILAQAFNIPAVVGVRGIIDQVKKAEEIIIDSGEGLVILNPTEEEKHFYSIKKDEKDKISRELIKFRDLPAITSKGRRIKVFANIGSEKEAEIAINMGAEGIGLFRTEFIFLDRNDPPSEEEQFRIYKRVAEIFKDKPVIIRTLDIGGDKEIPYLKLEKEKNPFLGVRGLRLCLLERELFKVQLRAILRASVFGNIWIMYPMVAIKEEVEEANKILEEVKQEFENEGKTFVRNIKVGIMVEIPSIALSLEEVIDIIDFVSIGSNDLIQYTFAADRTNEKLRYLYIPNHRAVVSLIKNVVDVCHKFGKEVGVCGEIAGDEEYVPLLVDLGVDELSMAPSKIPVIKKKIIEL</sequence>
<feature type="domain" description="PEP-utilising enzyme mobile" evidence="22">
    <location>
        <begin position="154"/>
        <end position="225"/>
    </location>
</feature>
<evidence type="ECO:0000256" key="10">
    <source>
        <dbReference type="ARBA" id="ARBA00022597"/>
    </source>
</evidence>
<comment type="similarity">
    <text evidence="5 17">Belongs to the PEP-utilizing enzyme family.</text>
</comment>
<evidence type="ECO:0000256" key="2">
    <source>
        <dbReference type="ARBA" id="ARBA00001946"/>
    </source>
</evidence>
<dbReference type="InterPro" id="IPR036618">
    <property type="entry name" value="PtsI_HPr-bd_sf"/>
</dbReference>
<dbReference type="SUPFAM" id="SSF47831">
    <property type="entry name" value="Enzyme I of the PEP:sugar phosphotransferase system HPr-binding (sub)domain"/>
    <property type="match status" value="1"/>
</dbReference>
<evidence type="ECO:0000259" key="22">
    <source>
        <dbReference type="Pfam" id="PF00391"/>
    </source>
</evidence>
<comment type="function">
    <text evidence="3 17">General (non sugar-specific) component of the phosphoenolpyruvate-dependent sugar phosphotransferase system (sugar PTS). This major carbohydrate active-transport system catalyzes the phosphorylation of incoming sugar substrates concomitantly with their translocation across the cell membrane. Enzyme I transfers the phosphoryl group from phosphoenolpyruvate (PEP) to the phosphoryl carrier protein (HPr).</text>
</comment>
<dbReference type="InterPro" id="IPR040442">
    <property type="entry name" value="Pyrv_kinase-like_dom_sf"/>
</dbReference>
<dbReference type="Gene3D" id="1.10.274.10">
    <property type="entry name" value="PtsI, HPr-binding domain"/>
    <property type="match status" value="1"/>
</dbReference>
<evidence type="ECO:0000256" key="7">
    <source>
        <dbReference type="ARBA" id="ARBA00016544"/>
    </source>
</evidence>
<dbReference type="EMBL" id="DTDV01000013">
    <property type="protein sequence ID" value="HGK23696.1"/>
    <property type="molecule type" value="Genomic_DNA"/>
</dbReference>
<evidence type="ECO:0000256" key="3">
    <source>
        <dbReference type="ARBA" id="ARBA00002728"/>
    </source>
</evidence>
<protein>
    <recommendedName>
        <fullName evidence="7 17">Phosphoenolpyruvate-protein phosphotransferase</fullName>
        <ecNumber evidence="6 17">2.7.3.9</ecNumber>
    </recommendedName>
    <alternativeName>
        <fullName evidence="16 17">Phosphotransferase system, enzyme I</fullName>
    </alternativeName>
</protein>
<dbReference type="GO" id="GO:0016301">
    <property type="term" value="F:kinase activity"/>
    <property type="evidence" value="ECO:0007669"/>
    <property type="project" value="UniProtKB-KW"/>
</dbReference>
<dbReference type="PROSITE" id="PS00742">
    <property type="entry name" value="PEP_ENZYMES_2"/>
    <property type="match status" value="1"/>
</dbReference>
<dbReference type="NCBIfam" id="TIGR01417">
    <property type="entry name" value="PTS_I_fam"/>
    <property type="match status" value="1"/>
</dbReference>
<evidence type="ECO:0000256" key="16">
    <source>
        <dbReference type="ARBA" id="ARBA00033235"/>
    </source>
</evidence>
<dbReference type="PIRSF" id="PIRSF000732">
    <property type="entry name" value="PTS_enzyme_I"/>
    <property type="match status" value="1"/>
</dbReference>
<dbReference type="InterPro" id="IPR036637">
    <property type="entry name" value="Phosphohistidine_dom_sf"/>
</dbReference>
<dbReference type="Gene3D" id="3.50.30.10">
    <property type="entry name" value="Phosphohistidine domain"/>
    <property type="match status" value="1"/>
</dbReference>
<evidence type="ECO:0000256" key="15">
    <source>
        <dbReference type="ARBA" id="ARBA00022842"/>
    </source>
</evidence>
<dbReference type="GO" id="GO:0046872">
    <property type="term" value="F:metal ion binding"/>
    <property type="evidence" value="ECO:0007669"/>
    <property type="project" value="UniProtKB-KW"/>
</dbReference>
<feature type="active site" description="Proton donor" evidence="18">
    <location>
        <position position="502"/>
    </location>
</feature>
<dbReference type="InterPro" id="IPR006318">
    <property type="entry name" value="PTS_EI-like"/>
</dbReference>
<evidence type="ECO:0000256" key="4">
    <source>
        <dbReference type="ARBA" id="ARBA00004496"/>
    </source>
</evidence>
<evidence type="ECO:0000259" key="23">
    <source>
        <dbReference type="Pfam" id="PF02896"/>
    </source>
</evidence>
<dbReference type="Pfam" id="PF05524">
    <property type="entry name" value="PEP-utilisers_N"/>
    <property type="match status" value="1"/>
</dbReference>
<evidence type="ECO:0000256" key="13">
    <source>
        <dbReference type="ARBA" id="ARBA00022723"/>
    </source>
</evidence>
<dbReference type="InterPro" id="IPR008731">
    <property type="entry name" value="PTS_EIN"/>
</dbReference>
<dbReference type="Pfam" id="PF02896">
    <property type="entry name" value="PEP-utilizers_C"/>
    <property type="match status" value="1"/>
</dbReference>
<comment type="caution">
    <text evidence="25">The sequence shown here is derived from an EMBL/GenBank/DDBJ whole genome shotgun (WGS) entry which is preliminary data.</text>
</comment>
<feature type="binding site" evidence="19">
    <location>
        <position position="296"/>
    </location>
    <ligand>
        <name>phosphoenolpyruvate</name>
        <dbReference type="ChEBI" id="CHEBI:58702"/>
    </ligand>
</feature>
<comment type="cofactor">
    <cofactor evidence="2 17 20">
        <name>Mg(2+)</name>
        <dbReference type="ChEBI" id="CHEBI:18420"/>
    </cofactor>
</comment>
<keyword evidence="15 17" id="KW-0460">Magnesium</keyword>
<keyword evidence="12 17" id="KW-0598">Phosphotransferase system</keyword>
<keyword evidence="21" id="KW-0175">Coiled coil</keyword>
<keyword evidence="9 17" id="KW-0963">Cytoplasm</keyword>
<keyword evidence="10 17" id="KW-0762">Sugar transport</keyword>
<evidence type="ECO:0000256" key="21">
    <source>
        <dbReference type="SAM" id="Coils"/>
    </source>
</evidence>
<feature type="binding site" evidence="20">
    <location>
        <position position="431"/>
    </location>
    <ligand>
        <name>Mg(2+)</name>
        <dbReference type="ChEBI" id="CHEBI:18420"/>
    </ligand>
</feature>
<feature type="binding site" evidence="19">
    <location>
        <begin position="454"/>
        <end position="455"/>
    </location>
    <ligand>
        <name>phosphoenolpyruvate</name>
        <dbReference type="ChEBI" id="CHEBI:58702"/>
    </ligand>
</feature>
<gene>
    <name evidence="25" type="primary">ptsP</name>
    <name evidence="25" type="ORF">ENU78_04495</name>
</gene>
<evidence type="ECO:0000256" key="14">
    <source>
        <dbReference type="ARBA" id="ARBA00022777"/>
    </source>
</evidence>
<dbReference type="InterPro" id="IPR008279">
    <property type="entry name" value="PEP-util_enz_mobile_dom"/>
</dbReference>
<evidence type="ECO:0000256" key="18">
    <source>
        <dbReference type="PIRSR" id="PIRSR000732-1"/>
    </source>
</evidence>
<keyword evidence="11 17" id="KW-0808">Transferase</keyword>
<evidence type="ECO:0000256" key="1">
    <source>
        <dbReference type="ARBA" id="ARBA00000683"/>
    </source>
</evidence>
<dbReference type="InterPro" id="IPR015813">
    <property type="entry name" value="Pyrv/PenolPyrv_kinase-like_dom"/>
</dbReference>
<feature type="binding site" evidence="19">
    <location>
        <position position="332"/>
    </location>
    <ligand>
        <name>phosphoenolpyruvate</name>
        <dbReference type="ChEBI" id="CHEBI:58702"/>
    </ligand>
</feature>
<evidence type="ECO:0000256" key="17">
    <source>
        <dbReference type="PIRNR" id="PIRNR000732"/>
    </source>
</evidence>
<feature type="domain" description="PEP-utilising enzyme C-terminal" evidence="23">
    <location>
        <begin position="252"/>
        <end position="537"/>
    </location>
</feature>
<dbReference type="SUPFAM" id="SSF52009">
    <property type="entry name" value="Phosphohistidine domain"/>
    <property type="match status" value="1"/>
</dbReference>
<dbReference type="GO" id="GO:0008965">
    <property type="term" value="F:phosphoenolpyruvate-protein phosphotransferase activity"/>
    <property type="evidence" value="ECO:0007669"/>
    <property type="project" value="UniProtKB-EC"/>
</dbReference>
<dbReference type="InterPro" id="IPR000121">
    <property type="entry name" value="PEP_util_C"/>
</dbReference>
<dbReference type="InterPro" id="IPR024692">
    <property type="entry name" value="PTS_EI"/>
</dbReference>
<dbReference type="InterPro" id="IPR050499">
    <property type="entry name" value="PEP-utilizing_PTS_enzyme"/>
</dbReference>
<evidence type="ECO:0000313" key="25">
    <source>
        <dbReference type="EMBL" id="HGK23696.1"/>
    </source>
</evidence>
<name>A0A7V3ZIN6_DICTH</name>
<dbReference type="PANTHER" id="PTHR46244:SF3">
    <property type="entry name" value="PHOSPHOENOLPYRUVATE-PROTEIN PHOSPHOTRANSFERASE"/>
    <property type="match status" value="1"/>
</dbReference>
<evidence type="ECO:0000256" key="8">
    <source>
        <dbReference type="ARBA" id="ARBA00022448"/>
    </source>
</evidence>
<dbReference type="GO" id="GO:0005737">
    <property type="term" value="C:cytoplasm"/>
    <property type="evidence" value="ECO:0007669"/>
    <property type="project" value="UniProtKB-SubCell"/>
</dbReference>
<evidence type="ECO:0000256" key="11">
    <source>
        <dbReference type="ARBA" id="ARBA00022679"/>
    </source>
</evidence>
<evidence type="ECO:0000256" key="19">
    <source>
        <dbReference type="PIRSR" id="PIRSR000732-2"/>
    </source>
</evidence>
<evidence type="ECO:0000256" key="9">
    <source>
        <dbReference type="ARBA" id="ARBA00022490"/>
    </source>
</evidence>
<keyword evidence="13 17" id="KW-0479">Metal-binding</keyword>
<feature type="domain" description="Phosphotransferase system enzyme I N-terminal" evidence="24">
    <location>
        <begin position="6"/>
        <end position="126"/>
    </location>
</feature>
<evidence type="ECO:0000259" key="24">
    <source>
        <dbReference type="Pfam" id="PF05524"/>
    </source>
</evidence>
<dbReference type="PANTHER" id="PTHR46244">
    <property type="entry name" value="PHOSPHOENOLPYRUVATE-PROTEIN PHOSPHOTRANSFERASE"/>
    <property type="match status" value="1"/>
</dbReference>
<feature type="binding site" evidence="20">
    <location>
        <position position="455"/>
    </location>
    <ligand>
        <name>Mg(2+)</name>
        <dbReference type="ChEBI" id="CHEBI:18420"/>
    </ligand>
</feature>
<comment type="catalytic activity">
    <reaction evidence="1 17">
        <text>L-histidyl-[protein] + phosphoenolpyruvate = N(pros)-phospho-L-histidyl-[protein] + pyruvate</text>
        <dbReference type="Rhea" id="RHEA:23880"/>
        <dbReference type="Rhea" id="RHEA-COMP:9745"/>
        <dbReference type="Rhea" id="RHEA-COMP:9746"/>
        <dbReference type="ChEBI" id="CHEBI:15361"/>
        <dbReference type="ChEBI" id="CHEBI:29979"/>
        <dbReference type="ChEBI" id="CHEBI:58702"/>
        <dbReference type="ChEBI" id="CHEBI:64837"/>
        <dbReference type="EC" id="2.7.3.9"/>
    </reaction>
</comment>
<dbReference type="AlphaFoldDB" id="A0A7V3ZIN6"/>
<dbReference type="Pfam" id="PF00391">
    <property type="entry name" value="PEP-utilizers"/>
    <property type="match status" value="1"/>
</dbReference>
<keyword evidence="25" id="KW-0670">Pyruvate</keyword>
<dbReference type="InterPro" id="IPR023151">
    <property type="entry name" value="PEP_util_CS"/>
</dbReference>
<dbReference type="Gene3D" id="3.20.20.60">
    <property type="entry name" value="Phosphoenolpyruvate-binding domains"/>
    <property type="match status" value="1"/>
</dbReference>
<evidence type="ECO:0000256" key="12">
    <source>
        <dbReference type="ARBA" id="ARBA00022683"/>
    </source>
</evidence>
<reference evidence="25" key="1">
    <citation type="journal article" date="2020" name="mSystems">
        <title>Genome- and Community-Level Interaction Insights into Carbon Utilization and Element Cycling Functions of Hydrothermarchaeota in Hydrothermal Sediment.</title>
        <authorList>
            <person name="Zhou Z."/>
            <person name="Liu Y."/>
            <person name="Xu W."/>
            <person name="Pan J."/>
            <person name="Luo Z.H."/>
            <person name="Li M."/>
        </authorList>
    </citation>
    <scope>NUCLEOTIDE SEQUENCE [LARGE SCALE GENOMIC DNA]</scope>
    <source>
        <strain evidence="25">SpSt-70</strain>
    </source>
</reference>
<evidence type="ECO:0000256" key="6">
    <source>
        <dbReference type="ARBA" id="ARBA00012232"/>
    </source>
</evidence>
<keyword evidence="14 17" id="KW-0418">Kinase</keyword>
<feature type="active site" description="Tele-phosphohistidine intermediate" evidence="18">
    <location>
        <position position="189"/>
    </location>
</feature>
<evidence type="ECO:0000256" key="5">
    <source>
        <dbReference type="ARBA" id="ARBA00007837"/>
    </source>
</evidence>
<feature type="coiled-coil region" evidence="21">
    <location>
        <begin position="392"/>
        <end position="419"/>
    </location>
</feature>
<dbReference type="SUPFAM" id="SSF51621">
    <property type="entry name" value="Phosphoenolpyruvate/pyruvate domain"/>
    <property type="match status" value="1"/>
</dbReference>